<dbReference type="RefSeq" id="WP_331213767.1">
    <property type="nucleotide sequence ID" value="NZ_JAZGQK010000006.1"/>
</dbReference>
<dbReference type="EMBL" id="JAZGQK010000037">
    <property type="protein sequence ID" value="MEE6263389.1"/>
    <property type="molecule type" value="Genomic_DNA"/>
</dbReference>
<dbReference type="InterPro" id="IPR000182">
    <property type="entry name" value="GNAT_dom"/>
</dbReference>
<dbReference type="EMBL" id="JAZGQK010000006">
    <property type="protein sequence ID" value="MEE6258676.1"/>
    <property type="molecule type" value="Genomic_DNA"/>
</dbReference>
<dbReference type="SUPFAM" id="SSF55729">
    <property type="entry name" value="Acyl-CoA N-acyltransferases (Nat)"/>
    <property type="match status" value="1"/>
</dbReference>
<keyword evidence="2" id="KW-0012">Acyltransferase</keyword>
<evidence type="ECO:0000259" key="1">
    <source>
        <dbReference type="PROSITE" id="PS51186"/>
    </source>
</evidence>
<name>A0ABU7RQ96_9ACTN</name>
<dbReference type="Proteomes" id="UP001332243">
    <property type="component" value="Unassembled WGS sequence"/>
</dbReference>
<dbReference type="Gene3D" id="3.40.630.30">
    <property type="match status" value="1"/>
</dbReference>
<protein>
    <submittedName>
        <fullName evidence="2">GNAT family N-acetyltransferase</fullName>
        <ecNumber evidence="2">2.3.1.-</ecNumber>
    </submittedName>
</protein>
<dbReference type="CDD" id="cd04301">
    <property type="entry name" value="NAT_SF"/>
    <property type="match status" value="1"/>
</dbReference>
<dbReference type="GO" id="GO:0016746">
    <property type="term" value="F:acyltransferase activity"/>
    <property type="evidence" value="ECO:0007669"/>
    <property type="project" value="UniProtKB-KW"/>
</dbReference>
<gene>
    <name evidence="2" type="ORF">V1633_09270</name>
    <name evidence="3" type="ORF">V1633_33420</name>
</gene>
<keyword evidence="2" id="KW-0808">Transferase</keyword>
<reference evidence="2 4" key="1">
    <citation type="submission" date="2024-01" db="EMBL/GenBank/DDBJ databases">
        <title>Genome insights into Plantactinospora sonchi sp. nov.</title>
        <authorList>
            <person name="Wang L."/>
        </authorList>
    </citation>
    <scope>NUCLEOTIDE SEQUENCE [LARGE SCALE GENOMIC DNA]</scope>
    <source>
        <strain evidence="2 4">NEAU-QY2</strain>
    </source>
</reference>
<feature type="domain" description="N-acetyltransferase" evidence="1">
    <location>
        <begin position="22"/>
        <end position="160"/>
    </location>
</feature>
<evidence type="ECO:0000313" key="3">
    <source>
        <dbReference type="EMBL" id="MEE6263389.1"/>
    </source>
</evidence>
<evidence type="ECO:0000313" key="4">
    <source>
        <dbReference type="Proteomes" id="UP001332243"/>
    </source>
</evidence>
<comment type="caution">
    <text evidence="2">The sequence shown here is derived from an EMBL/GenBank/DDBJ whole genome shotgun (WGS) entry which is preliminary data.</text>
</comment>
<evidence type="ECO:0000313" key="2">
    <source>
        <dbReference type="EMBL" id="MEE6258676.1"/>
    </source>
</evidence>
<dbReference type="EC" id="2.3.1.-" evidence="2"/>
<dbReference type="PROSITE" id="PS51186">
    <property type="entry name" value="GNAT"/>
    <property type="match status" value="1"/>
</dbReference>
<accession>A0ABU7RQ96</accession>
<organism evidence="2 4">
    <name type="scientific">Plantactinospora sonchi</name>
    <dbReference type="NCBI Taxonomy" id="1544735"/>
    <lineage>
        <taxon>Bacteria</taxon>
        <taxon>Bacillati</taxon>
        <taxon>Actinomycetota</taxon>
        <taxon>Actinomycetes</taxon>
        <taxon>Micromonosporales</taxon>
        <taxon>Micromonosporaceae</taxon>
        <taxon>Plantactinospora</taxon>
    </lineage>
</organism>
<dbReference type="Pfam" id="PF00583">
    <property type="entry name" value="Acetyltransf_1"/>
    <property type="match status" value="1"/>
</dbReference>
<keyword evidence="4" id="KW-1185">Reference proteome</keyword>
<dbReference type="InterPro" id="IPR016181">
    <property type="entry name" value="Acyl_CoA_acyltransferase"/>
</dbReference>
<proteinExistence type="predicted"/>
<sequence length="195" mass="22295">MSDQRGTGGRGAMLLRQRAAEVQRRPLTSDEAALMTTEIGRAPNITGYSRREWTGGRDTFVLVGLDGGEVIGATLVHQLAGNWSEIAVVYVREEFRGQGFGKFMLQAVLRTLKVDGRRKILFFSDAVMEKLVRDCGFRIFTEEDEFVGGRAGRWLFLKVVYKVQWLWSVYRIRELRRKTRELGSEFKFQIAVLNP</sequence>